<feature type="region of interest" description="Disordered" evidence="1">
    <location>
        <begin position="69"/>
        <end position="125"/>
    </location>
</feature>
<accession>A0ABR1XQ14</accession>
<evidence type="ECO:0000256" key="1">
    <source>
        <dbReference type="SAM" id="MobiDB-lite"/>
    </source>
</evidence>
<proteinExistence type="predicted"/>
<sequence>MICTQREAEQRAAADKAISAIESVTVAWGSSRLRPPAHATIPRPRTQHVYMSTCLRVLTASNYSCERERERSFSASKTARSRGGTKEQAPSHNHSPSLCIPKQPSHPGLALNQTSDGGAPPAPLQRLCVTDRPIDRNYRAPTTLHVILFSHPALFLLCNLVRLPNGELCDNTCLFRPDVTLRVDQARRVVRLYFDEAPSIWPCVRRCTYRRPSPSAPLFSSPGS</sequence>
<name>A0ABR1XQ14_9PEZI</name>
<reference evidence="2 3" key="1">
    <citation type="journal article" date="2022" name="G3 (Bethesda)">
        <title>Enemy or ally: a genomic approach to elucidate the lifestyle of Phyllosticta citrichinaensis.</title>
        <authorList>
            <person name="Buijs V.A."/>
            <person name="Groenewald J.Z."/>
            <person name="Haridas S."/>
            <person name="LaButti K.M."/>
            <person name="Lipzen A."/>
            <person name="Martin F.M."/>
            <person name="Barry K."/>
            <person name="Grigoriev I.V."/>
            <person name="Crous P.W."/>
            <person name="Seidl M.F."/>
        </authorList>
    </citation>
    <scope>NUCLEOTIDE SEQUENCE [LARGE SCALE GENOMIC DNA]</scope>
    <source>
        <strain evidence="2 3">CBS 129764</strain>
    </source>
</reference>
<protein>
    <submittedName>
        <fullName evidence="2">Uncharacterized protein</fullName>
    </submittedName>
</protein>
<evidence type="ECO:0000313" key="3">
    <source>
        <dbReference type="Proteomes" id="UP001456524"/>
    </source>
</evidence>
<dbReference type="Proteomes" id="UP001456524">
    <property type="component" value="Unassembled WGS sequence"/>
</dbReference>
<organism evidence="2 3">
    <name type="scientific">Phyllosticta citrichinensis</name>
    <dbReference type="NCBI Taxonomy" id="1130410"/>
    <lineage>
        <taxon>Eukaryota</taxon>
        <taxon>Fungi</taxon>
        <taxon>Dikarya</taxon>
        <taxon>Ascomycota</taxon>
        <taxon>Pezizomycotina</taxon>
        <taxon>Dothideomycetes</taxon>
        <taxon>Dothideomycetes incertae sedis</taxon>
        <taxon>Botryosphaeriales</taxon>
        <taxon>Phyllostictaceae</taxon>
        <taxon>Phyllosticta</taxon>
    </lineage>
</organism>
<comment type="caution">
    <text evidence="2">The sequence shown here is derived from an EMBL/GenBank/DDBJ whole genome shotgun (WGS) entry which is preliminary data.</text>
</comment>
<evidence type="ECO:0000313" key="2">
    <source>
        <dbReference type="EMBL" id="KAK8163745.1"/>
    </source>
</evidence>
<dbReference type="EMBL" id="JBBWUH010000006">
    <property type="protein sequence ID" value="KAK8163745.1"/>
    <property type="molecule type" value="Genomic_DNA"/>
</dbReference>
<keyword evidence="3" id="KW-1185">Reference proteome</keyword>
<gene>
    <name evidence="2" type="ORF">IWX90DRAFT_238427</name>
</gene>